<reference evidence="2" key="2">
    <citation type="submission" date="2023-04" db="EMBL/GenBank/DDBJ databases">
        <title>Paracnuella aquatica gen. nov., sp. nov., a member of the family Chitinophagaceae isolated from a hot spring.</title>
        <authorList>
            <person name="Wang C."/>
        </authorList>
    </citation>
    <scope>NUCLEOTIDE SEQUENCE</scope>
    <source>
        <strain evidence="2">LB-8</strain>
    </source>
</reference>
<protein>
    <recommendedName>
        <fullName evidence="4">DUF2892 domain-containing protein</fullName>
    </recommendedName>
</protein>
<reference evidence="2" key="1">
    <citation type="submission" date="2022-09" db="EMBL/GenBank/DDBJ databases">
        <authorList>
            <person name="Yuan C."/>
            <person name="Ke Z."/>
        </authorList>
    </citation>
    <scope>NUCLEOTIDE SEQUENCE</scope>
    <source>
        <strain evidence="2">LB-8</strain>
    </source>
</reference>
<gene>
    <name evidence="2" type="ORF">OCK74_09245</name>
</gene>
<evidence type="ECO:0000313" key="3">
    <source>
        <dbReference type="Proteomes" id="UP001155483"/>
    </source>
</evidence>
<dbReference type="RefSeq" id="WP_279296740.1">
    <property type="nucleotide sequence ID" value="NZ_JAOTIF010000005.1"/>
</dbReference>
<dbReference type="Proteomes" id="UP001155483">
    <property type="component" value="Unassembled WGS sequence"/>
</dbReference>
<comment type="caution">
    <text evidence="2">The sequence shown here is derived from an EMBL/GenBank/DDBJ whole genome shotgun (WGS) entry which is preliminary data.</text>
</comment>
<proteinExistence type="predicted"/>
<accession>A0A9X2XNW8</accession>
<evidence type="ECO:0000256" key="1">
    <source>
        <dbReference type="SAM" id="Phobius"/>
    </source>
</evidence>
<keyword evidence="1" id="KW-0472">Membrane</keyword>
<keyword evidence="3" id="KW-1185">Reference proteome</keyword>
<organism evidence="2 3">
    <name type="scientific">Paraflavisolibacter caeni</name>
    <dbReference type="NCBI Taxonomy" id="2982496"/>
    <lineage>
        <taxon>Bacteria</taxon>
        <taxon>Pseudomonadati</taxon>
        <taxon>Bacteroidota</taxon>
        <taxon>Chitinophagia</taxon>
        <taxon>Chitinophagales</taxon>
        <taxon>Chitinophagaceae</taxon>
        <taxon>Paraflavisolibacter</taxon>
    </lineage>
</organism>
<feature type="transmembrane region" description="Helical" evidence="1">
    <location>
        <begin position="12"/>
        <end position="30"/>
    </location>
</feature>
<name>A0A9X2XNW8_9BACT</name>
<dbReference type="AlphaFoldDB" id="A0A9X2XNW8"/>
<sequence>MMKSRIFNNWNVVRWVRLLFGLGAVITGLWQKEYLATIAGTFLMITALANTGCCGASGCAPRINRKKENPKEIIYEEVGP</sequence>
<keyword evidence="1" id="KW-0812">Transmembrane</keyword>
<evidence type="ECO:0000313" key="2">
    <source>
        <dbReference type="EMBL" id="MCU7549299.1"/>
    </source>
</evidence>
<keyword evidence="1" id="KW-1133">Transmembrane helix</keyword>
<feature type="transmembrane region" description="Helical" evidence="1">
    <location>
        <begin position="36"/>
        <end position="60"/>
    </location>
</feature>
<evidence type="ECO:0008006" key="4">
    <source>
        <dbReference type="Google" id="ProtNLM"/>
    </source>
</evidence>
<dbReference type="EMBL" id="JAOTIF010000005">
    <property type="protein sequence ID" value="MCU7549299.1"/>
    <property type="molecule type" value="Genomic_DNA"/>
</dbReference>